<comment type="caution">
    <text evidence="1">The sequence shown here is derived from an EMBL/GenBank/DDBJ whole genome shotgun (WGS) entry which is preliminary data.</text>
</comment>
<dbReference type="Proteomes" id="UP000245207">
    <property type="component" value="Unassembled WGS sequence"/>
</dbReference>
<evidence type="ECO:0000313" key="1">
    <source>
        <dbReference type="EMBL" id="PWA47506.1"/>
    </source>
</evidence>
<gene>
    <name evidence="1" type="ORF">CTI12_AA498150</name>
</gene>
<dbReference type="EMBL" id="PKPP01009775">
    <property type="protein sequence ID" value="PWA47506.1"/>
    <property type="molecule type" value="Genomic_DNA"/>
</dbReference>
<keyword evidence="1" id="KW-0067">ATP-binding</keyword>
<reference evidence="1 2" key="1">
    <citation type="journal article" date="2018" name="Mol. Plant">
        <title>The genome of Artemisia annua provides insight into the evolution of Asteraceae family and artemisinin biosynthesis.</title>
        <authorList>
            <person name="Shen Q."/>
            <person name="Zhang L."/>
            <person name="Liao Z."/>
            <person name="Wang S."/>
            <person name="Yan T."/>
            <person name="Shi P."/>
            <person name="Liu M."/>
            <person name="Fu X."/>
            <person name="Pan Q."/>
            <person name="Wang Y."/>
            <person name="Lv Z."/>
            <person name="Lu X."/>
            <person name="Zhang F."/>
            <person name="Jiang W."/>
            <person name="Ma Y."/>
            <person name="Chen M."/>
            <person name="Hao X."/>
            <person name="Li L."/>
            <person name="Tang Y."/>
            <person name="Lv G."/>
            <person name="Zhou Y."/>
            <person name="Sun X."/>
            <person name="Brodelius P.E."/>
            <person name="Rose J.K.C."/>
            <person name="Tang K."/>
        </authorList>
    </citation>
    <scope>NUCLEOTIDE SEQUENCE [LARGE SCALE GENOMIC DNA]</scope>
    <source>
        <strain evidence="2">cv. Huhao1</strain>
        <tissue evidence="1">Leaf</tissue>
    </source>
</reference>
<organism evidence="1 2">
    <name type="scientific">Artemisia annua</name>
    <name type="common">Sweet wormwood</name>
    <dbReference type="NCBI Taxonomy" id="35608"/>
    <lineage>
        <taxon>Eukaryota</taxon>
        <taxon>Viridiplantae</taxon>
        <taxon>Streptophyta</taxon>
        <taxon>Embryophyta</taxon>
        <taxon>Tracheophyta</taxon>
        <taxon>Spermatophyta</taxon>
        <taxon>Magnoliopsida</taxon>
        <taxon>eudicotyledons</taxon>
        <taxon>Gunneridae</taxon>
        <taxon>Pentapetalae</taxon>
        <taxon>asterids</taxon>
        <taxon>campanulids</taxon>
        <taxon>Asterales</taxon>
        <taxon>Asteraceae</taxon>
        <taxon>Asteroideae</taxon>
        <taxon>Anthemideae</taxon>
        <taxon>Artemisiinae</taxon>
        <taxon>Artemisia</taxon>
    </lineage>
</organism>
<keyword evidence="1" id="KW-0547">Nucleotide-binding</keyword>
<dbReference type="OrthoDB" id="1751583at2759"/>
<sequence length="117" mass="12637">MLLCHQKGRKGFRDVRTVNHHLYPTNRSACDALGLLGDDKEWETTLEDWNLLLVYCGGQGGEVGGEVGGQSTLVIRGSNGGNGRNIASTKYALEVSISVAGAAVLWLTDIRCCKIFL</sequence>
<protein>
    <submittedName>
        <fullName evidence="1">DNA helicase</fullName>
    </submittedName>
</protein>
<dbReference type="AlphaFoldDB" id="A0A2U1LET5"/>
<keyword evidence="1" id="KW-0347">Helicase</keyword>
<proteinExistence type="predicted"/>
<accession>A0A2U1LET5</accession>
<dbReference type="GO" id="GO:0004386">
    <property type="term" value="F:helicase activity"/>
    <property type="evidence" value="ECO:0007669"/>
    <property type="project" value="UniProtKB-KW"/>
</dbReference>
<evidence type="ECO:0000313" key="2">
    <source>
        <dbReference type="Proteomes" id="UP000245207"/>
    </source>
</evidence>
<keyword evidence="2" id="KW-1185">Reference proteome</keyword>
<keyword evidence="1" id="KW-0378">Hydrolase</keyword>
<name>A0A2U1LET5_ARTAN</name>